<accession>F0WCI9</accession>
<dbReference type="AlphaFoldDB" id="F0WCI9"/>
<dbReference type="HOGENOM" id="CLU_3036354_0_0_1"/>
<evidence type="ECO:0000313" key="1">
    <source>
        <dbReference type="EMBL" id="CCA18906.1"/>
    </source>
</evidence>
<sequence length="55" mass="6375">MRNFEAPERFLWLQVVRSELNNHLKAFSRNPSEVVRYIGGIDNMKMTGIAHADSQ</sequence>
<dbReference type="EMBL" id="FR824104">
    <property type="protein sequence ID" value="CCA18906.1"/>
    <property type="molecule type" value="Genomic_DNA"/>
</dbReference>
<organism evidence="1">
    <name type="scientific">Albugo laibachii Nc14</name>
    <dbReference type="NCBI Taxonomy" id="890382"/>
    <lineage>
        <taxon>Eukaryota</taxon>
        <taxon>Sar</taxon>
        <taxon>Stramenopiles</taxon>
        <taxon>Oomycota</taxon>
        <taxon>Peronosporomycetes</taxon>
        <taxon>Albuginales</taxon>
        <taxon>Albuginaceae</taxon>
        <taxon>Albugo</taxon>
    </lineage>
</organism>
<proteinExistence type="predicted"/>
<name>F0WCI9_9STRA</name>
<reference evidence="1" key="2">
    <citation type="submission" date="2011-02" db="EMBL/GenBank/DDBJ databases">
        <authorList>
            <person name="MacLean D."/>
        </authorList>
    </citation>
    <scope>NUCLEOTIDE SEQUENCE</scope>
</reference>
<gene>
    <name evidence="1" type="primary">AlNc14C59G4369</name>
    <name evidence="1" type="ORF">ALNC14_050490</name>
</gene>
<protein>
    <submittedName>
        <fullName evidence="1">AlNc14C59G4369 protein</fullName>
    </submittedName>
</protein>
<reference evidence="1" key="1">
    <citation type="journal article" date="2011" name="PLoS Biol.">
        <title>Gene gain and loss during evolution of obligate parasitism in the white rust pathogen of Arabidopsis thaliana.</title>
        <authorList>
            <person name="Kemen E."/>
            <person name="Gardiner A."/>
            <person name="Schultz-Larsen T."/>
            <person name="Kemen A.C."/>
            <person name="Balmuth A.L."/>
            <person name="Robert-Seilaniantz A."/>
            <person name="Bailey K."/>
            <person name="Holub E."/>
            <person name="Studholme D.J."/>
            <person name="Maclean D."/>
            <person name="Jones J.D."/>
        </authorList>
    </citation>
    <scope>NUCLEOTIDE SEQUENCE</scope>
</reference>